<evidence type="ECO:0000256" key="3">
    <source>
        <dbReference type="ARBA" id="ARBA00023242"/>
    </source>
</evidence>
<dbReference type="PANTHER" id="PTHR13375">
    <property type="entry name" value="FMS INTERACTING PROTEIN"/>
    <property type="match status" value="1"/>
</dbReference>
<comment type="subcellular location">
    <subcellularLocation>
        <location evidence="1">Nucleus</location>
    </subcellularLocation>
</comment>
<dbReference type="PANTHER" id="PTHR13375:SF3">
    <property type="entry name" value="THO COMPLEX SUBUNIT 5 HOMOLOG"/>
    <property type="match status" value="1"/>
</dbReference>
<reference evidence="5 6" key="1">
    <citation type="submission" date="2016-07" db="EMBL/GenBank/DDBJ databases">
        <title>Pervasive Adenine N6-methylation of Active Genes in Fungi.</title>
        <authorList>
            <consortium name="DOE Joint Genome Institute"/>
            <person name="Mondo S.J."/>
            <person name="Dannebaum R.O."/>
            <person name="Kuo R.C."/>
            <person name="Labutti K."/>
            <person name="Haridas S."/>
            <person name="Kuo A."/>
            <person name="Salamov A."/>
            <person name="Ahrendt S.R."/>
            <person name="Lipzen A."/>
            <person name="Sullivan W."/>
            <person name="Andreopoulos W.B."/>
            <person name="Clum A."/>
            <person name="Lindquist E."/>
            <person name="Daum C."/>
            <person name="Ramamoorthy G.K."/>
            <person name="Gryganskyi A."/>
            <person name="Culley D."/>
            <person name="Magnuson J.K."/>
            <person name="James T.Y."/>
            <person name="O'Malley M.A."/>
            <person name="Stajich J.E."/>
            <person name="Spatafora J.W."/>
            <person name="Visel A."/>
            <person name="Grigoriev I.V."/>
        </authorList>
    </citation>
    <scope>NUCLEOTIDE SEQUENCE [LARGE SCALE GENOMIC DNA]</scope>
    <source>
        <strain evidence="5 6">NRRL 3116</strain>
    </source>
</reference>
<name>A0A1Y2G8W3_9FUNG</name>
<dbReference type="GeneID" id="33561819"/>
<dbReference type="InParanoid" id="A0A1Y2G8W3"/>
<keyword evidence="3" id="KW-0539">Nucleus</keyword>
<dbReference type="AlphaFoldDB" id="A0A1Y2G8W3"/>
<dbReference type="GO" id="GO:0000445">
    <property type="term" value="C:THO complex part of transcription export complex"/>
    <property type="evidence" value="ECO:0007669"/>
    <property type="project" value="TreeGrafter"/>
</dbReference>
<comment type="caution">
    <text evidence="5">The sequence shown here is derived from an EMBL/GenBank/DDBJ whole genome shotgun (WGS) entry which is preliminary data.</text>
</comment>
<dbReference type="Pfam" id="PF09766">
    <property type="entry name" value="FmiP_Thoc5"/>
    <property type="match status" value="1"/>
</dbReference>
<dbReference type="InterPro" id="IPR019163">
    <property type="entry name" value="THO_Thoc5"/>
</dbReference>
<organism evidence="5 6">
    <name type="scientific">Lobosporangium transversale</name>
    <dbReference type="NCBI Taxonomy" id="64571"/>
    <lineage>
        <taxon>Eukaryota</taxon>
        <taxon>Fungi</taxon>
        <taxon>Fungi incertae sedis</taxon>
        <taxon>Mucoromycota</taxon>
        <taxon>Mortierellomycotina</taxon>
        <taxon>Mortierellomycetes</taxon>
        <taxon>Mortierellales</taxon>
        <taxon>Mortierellaceae</taxon>
        <taxon>Lobosporangium</taxon>
    </lineage>
</organism>
<dbReference type="RefSeq" id="XP_021875944.1">
    <property type="nucleotide sequence ID" value="XM_022019975.1"/>
</dbReference>
<gene>
    <name evidence="5" type="ORF">BCR41DRAFT_214495</name>
</gene>
<accession>A0A1Y2G8W3</accession>
<dbReference type="Proteomes" id="UP000193648">
    <property type="component" value="Unassembled WGS sequence"/>
</dbReference>
<sequence length="303" mass="33960">MTPEAIPESASRLPQTTQKLLAELTRLSAQIAQARTRNVTPEQDARVDIGEDGEPVSRLGPELQKTINAAVHAGGRLVMSLKVLNREVHHQERNLRNDLAEQKLSIGKIDLGYQNINYQRKYLKNEIARCHDMETFYQDVPLVSLEEFRNTAPEHLITSATDDHQLMLNRLQFELDERKRYDAEKRRLLAVKVQLKKANKARGLQIKKVEEKLKEYIKSSQSLEPLFQEPIVPILTRDEILTATTSSTLTPSGSEPANNLTVPASATATTTTTSTTTTDLSSNEESILSSSAMEIEPPQLKPL</sequence>
<dbReference type="OrthoDB" id="20582at2759"/>
<dbReference type="GO" id="GO:0006406">
    <property type="term" value="P:mRNA export from nucleus"/>
    <property type="evidence" value="ECO:0007669"/>
    <property type="project" value="TreeGrafter"/>
</dbReference>
<evidence type="ECO:0000313" key="6">
    <source>
        <dbReference type="Proteomes" id="UP000193648"/>
    </source>
</evidence>
<protein>
    <submittedName>
        <fullName evidence="5">Fms-interacting protein-domain-containing protein</fullName>
    </submittedName>
</protein>
<evidence type="ECO:0000313" key="5">
    <source>
        <dbReference type="EMBL" id="ORY99680.1"/>
    </source>
</evidence>
<dbReference type="GO" id="GO:0003729">
    <property type="term" value="F:mRNA binding"/>
    <property type="evidence" value="ECO:0007669"/>
    <property type="project" value="TreeGrafter"/>
</dbReference>
<feature type="region of interest" description="Disordered" evidence="4">
    <location>
        <begin position="246"/>
        <end position="303"/>
    </location>
</feature>
<feature type="compositionally biased region" description="Low complexity" evidence="4">
    <location>
        <begin position="264"/>
        <end position="291"/>
    </location>
</feature>
<proteinExistence type="inferred from homology"/>
<keyword evidence="6" id="KW-1185">Reference proteome</keyword>
<evidence type="ECO:0000256" key="2">
    <source>
        <dbReference type="ARBA" id="ARBA00008044"/>
    </source>
</evidence>
<evidence type="ECO:0000256" key="4">
    <source>
        <dbReference type="SAM" id="MobiDB-lite"/>
    </source>
</evidence>
<dbReference type="EMBL" id="MCFF01000066">
    <property type="protein sequence ID" value="ORY99680.1"/>
    <property type="molecule type" value="Genomic_DNA"/>
</dbReference>
<comment type="similarity">
    <text evidence="2">Belongs to the THOC5 family.</text>
</comment>
<dbReference type="STRING" id="64571.A0A1Y2G8W3"/>
<evidence type="ECO:0000256" key="1">
    <source>
        <dbReference type="ARBA" id="ARBA00004123"/>
    </source>
</evidence>